<dbReference type="GO" id="GO:0016787">
    <property type="term" value="F:hydrolase activity"/>
    <property type="evidence" value="ECO:0007669"/>
    <property type="project" value="UniProtKB-KW"/>
</dbReference>
<evidence type="ECO:0000256" key="4">
    <source>
        <dbReference type="ARBA" id="ARBA00022722"/>
    </source>
</evidence>
<evidence type="ECO:0000256" key="3">
    <source>
        <dbReference type="ARBA" id="ARBA00006958"/>
    </source>
</evidence>
<gene>
    <name evidence="9" type="ORF">PPYR_15488</name>
</gene>
<keyword evidence="10" id="KW-1185">Reference proteome</keyword>
<keyword evidence="5" id="KW-0479">Metal-binding</keyword>
<reference evidence="9 10" key="1">
    <citation type="journal article" date="2018" name="Elife">
        <title>Firefly genomes illuminate parallel origins of bioluminescence in beetles.</title>
        <authorList>
            <person name="Fallon T.R."/>
            <person name="Lower S.E."/>
            <person name="Chang C.H."/>
            <person name="Bessho-Uehara M."/>
            <person name="Martin G.J."/>
            <person name="Bewick A.J."/>
            <person name="Behringer M."/>
            <person name="Debat H.J."/>
            <person name="Wong I."/>
            <person name="Day J.C."/>
            <person name="Suvorov A."/>
            <person name="Silva C.J."/>
            <person name="Stanger-Hall K.F."/>
            <person name="Hall D.W."/>
            <person name="Schmitz R.J."/>
            <person name="Nelson D.R."/>
            <person name="Lewis S.M."/>
            <person name="Shigenobu S."/>
            <person name="Bybee S.M."/>
            <person name="Larracuente A.M."/>
            <person name="Oba Y."/>
            <person name="Weng J.K."/>
        </authorList>
    </citation>
    <scope>NUCLEOTIDE SEQUENCE [LARGE SCALE GENOMIC DNA]</scope>
    <source>
        <strain evidence="9">1611_PpyrPB1</strain>
        <tissue evidence="9">Whole body</tissue>
    </source>
</reference>
<comment type="subcellular location">
    <subcellularLocation>
        <location evidence="2">Nucleus</location>
    </subcellularLocation>
</comment>
<feature type="domain" description="DDE Tnp4" evidence="8">
    <location>
        <begin position="70"/>
        <end position="234"/>
    </location>
</feature>
<dbReference type="PANTHER" id="PTHR22930">
    <property type="match status" value="1"/>
</dbReference>
<accession>A0A5N4A0G0</accession>
<dbReference type="PANTHER" id="PTHR22930:SF269">
    <property type="entry name" value="NUCLEASE HARBI1-LIKE PROTEIN"/>
    <property type="match status" value="1"/>
</dbReference>
<dbReference type="EMBL" id="VVIM01000780">
    <property type="protein sequence ID" value="KAB0790768.1"/>
    <property type="molecule type" value="Genomic_DNA"/>
</dbReference>
<evidence type="ECO:0000256" key="1">
    <source>
        <dbReference type="ARBA" id="ARBA00001968"/>
    </source>
</evidence>
<comment type="caution">
    <text evidence="9">The sequence shown here is derived from an EMBL/GenBank/DDBJ whole genome shotgun (WGS) entry which is preliminary data.</text>
</comment>
<evidence type="ECO:0000256" key="2">
    <source>
        <dbReference type="ARBA" id="ARBA00004123"/>
    </source>
</evidence>
<feature type="non-terminal residue" evidence="9">
    <location>
        <position position="1"/>
    </location>
</feature>
<dbReference type="Proteomes" id="UP000327044">
    <property type="component" value="Unassembled WGS sequence"/>
</dbReference>
<evidence type="ECO:0000313" key="9">
    <source>
        <dbReference type="EMBL" id="KAB0790768.1"/>
    </source>
</evidence>
<dbReference type="InParanoid" id="A0A5N4A0G0"/>
<keyword evidence="6" id="KW-0378">Hydrolase</keyword>
<evidence type="ECO:0000256" key="7">
    <source>
        <dbReference type="ARBA" id="ARBA00023242"/>
    </source>
</evidence>
<keyword evidence="7" id="KW-0539">Nucleus</keyword>
<evidence type="ECO:0000259" key="8">
    <source>
        <dbReference type="Pfam" id="PF13359"/>
    </source>
</evidence>
<evidence type="ECO:0000256" key="6">
    <source>
        <dbReference type="ARBA" id="ARBA00022801"/>
    </source>
</evidence>
<sequence length="303" mass="34199">FLATGDSFKTISFSFRLGRSTVQSIIHHTCRIIVDILLEEVMPVPNEDTWNTIADYFWKMWQFPNCIGALDGKHCVIQAPKNSGSLYWNYKKTFSLVLLALVDAQYNFIAVDVGAYGKNSDAGILSNSNLGTSLENGSINIPRGKKLPGSDVDLPMIIVGDEGFPLKTYLMRPYPGANLDNEKKIFNYRLSRARRVSENAFGILQQKFRIYTRRLQGTPENLSVIILATCVLHNFIRQRERYAHIARVSDSGDSTLETSENLQSLRPTRGRATNAAFQVRDLLRTYFVSPAGQVEWQHKATDL</sequence>
<dbReference type="AlphaFoldDB" id="A0A5N4A0G0"/>
<proteinExistence type="inferred from homology"/>
<evidence type="ECO:0000256" key="5">
    <source>
        <dbReference type="ARBA" id="ARBA00022723"/>
    </source>
</evidence>
<comment type="cofactor">
    <cofactor evidence="1">
        <name>a divalent metal cation</name>
        <dbReference type="ChEBI" id="CHEBI:60240"/>
    </cofactor>
</comment>
<organism evidence="9 10">
    <name type="scientific">Photinus pyralis</name>
    <name type="common">Common eastern firefly</name>
    <name type="synonym">Lampyris pyralis</name>
    <dbReference type="NCBI Taxonomy" id="7054"/>
    <lineage>
        <taxon>Eukaryota</taxon>
        <taxon>Metazoa</taxon>
        <taxon>Ecdysozoa</taxon>
        <taxon>Arthropoda</taxon>
        <taxon>Hexapoda</taxon>
        <taxon>Insecta</taxon>
        <taxon>Pterygota</taxon>
        <taxon>Neoptera</taxon>
        <taxon>Endopterygota</taxon>
        <taxon>Coleoptera</taxon>
        <taxon>Polyphaga</taxon>
        <taxon>Elateriformia</taxon>
        <taxon>Elateroidea</taxon>
        <taxon>Lampyridae</taxon>
        <taxon>Lampyrinae</taxon>
        <taxon>Photinus</taxon>
    </lineage>
</organism>
<dbReference type="Pfam" id="PF13359">
    <property type="entry name" value="DDE_Tnp_4"/>
    <property type="match status" value="1"/>
</dbReference>
<dbReference type="InterPro" id="IPR027806">
    <property type="entry name" value="HARBI1_dom"/>
</dbReference>
<dbReference type="GO" id="GO:0046872">
    <property type="term" value="F:metal ion binding"/>
    <property type="evidence" value="ECO:0007669"/>
    <property type="project" value="UniProtKB-KW"/>
</dbReference>
<dbReference type="InterPro" id="IPR045249">
    <property type="entry name" value="HARBI1-like"/>
</dbReference>
<protein>
    <recommendedName>
        <fullName evidence="8">DDE Tnp4 domain-containing protein</fullName>
    </recommendedName>
</protein>
<dbReference type="GO" id="GO:0005634">
    <property type="term" value="C:nucleus"/>
    <property type="evidence" value="ECO:0007669"/>
    <property type="project" value="UniProtKB-SubCell"/>
</dbReference>
<comment type="similarity">
    <text evidence="3">Belongs to the HARBI1 family.</text>
</comment>
<dbReference type="GO" id="GO:0004518">
    <property type="term" value="F:nuclease activity"/>
    <property type="evidence" value="ECO:0007669"/>
    <property type="project" value="UniProtKB-KW"/>
</dbReference>
<evidence type="ECO:0000313" key="10">
    <source>
        <dbReference type="Proteomes" id="UP000327044"/>
    </source>
</evidence>
<name>A0A5N4A0G0_PHOPY</name>
<keyword evidence="4" id="KW-0540">Nuclease</keyword>